<dbReference type="AlphaFoldDB" id="A0A9N8W4A2"/>
<feature type="non-terminal residue" evidence="1">
    <location>
        <position position="1"/>
    </location>
</feature>
<organism evidence="1 2">
    <name type="scientific">Racocetra fulgida</name>
    <dbReference type="NCBI Taxonomy" id="60492"/>
    <lineage>
        <taxon>Eukaryota</taxon>
        <taxon>Fungi</taxon>
        <taxon>Fungi incertae sedis</taxon>
        <taxon>Mucoromycota</taxon>
        <taxon>Glomeromycotina</taxon>
        <taxon>Glomeromycetes</taxon>
        <taxon>Diversisporales</taxon>
        <taxon>Gigasporaceae</taxon>
        <taxon>Racocetra</taxon>
    </lineage>
</organism>
<evidence type="ECO:0000313" key="2">
    <source>
        <dbReference type="Proteomes" id="UP000789396"/>
    </source>
</evidence>
<name>A0A9N8W4A2_9GLOM</name>
<sequence length="53" mass="6151">DKMKVLLKTLPKKYALRVDEVFLSLENQDTLKILLPKLLQLLAPTYTPIQKEV</sequence>
<accession>A0A9N8W4A2</accession>
<reference evidence="1" key="1">
    <citation type="submission" date="2021-06" db="EMBL/GenBank/DDBJ databases">
        <authorList>
            <person name="Kallberg Y."/>
            <person name="Tangrot J."/>
            <person name="Rosling A."/>
        </authorList>
    </citation>
    <scope>NUCLEOTIDE SEQUENCE</scope>
    <source>
        <strain evidence="1">IN212</strain>
    </source>
</reference>
<dbReference type="EMBL" id="CAJVPZ010000722">
    <property type="protein sequence ID" value="CAG8474495.1"/>
    <property type="molecule type" value="Genomic_DNA"/>
</dbReference>
<evidence type="ECO:0000313" key="1">
    <source>
        <dbReference type="EMBL" id="CAG8474495.1"/>
    </source>
</evidence>
<keyword evidence="2" id="KW-1185">Reference proteome</keyword>
<dbReference type="Proteomes" id="UP000789396">
    <property type="component" value="Unassembled WGS sequence"/>
</dbReference>
<protein>
    <submittedName>
        <fullName evidence="1">19587_t:CDS:1</fullName>
    </submittedName>
</protein>
<comment type="caution">
    <text evidence="1">The sequence shown here is derived from an EMBL/GenBank/DDBJ whole genome shotgun (WGS) entry which is preliminary data.</text>
</comment>
<proteinExistence type="predicted"/>
<gene>
    <name evidence="1" type="ORF">RFULGI_LOCUS1264</name>
</gene>